<feature type="compositionally biased region" description="Low complexity" evidence="1">
    <location>
        <begin position="359"/>
        <end position="381"/>
    </location>
</feature>
<feature type="compositionally biased region" description="Basic and acidic residues" evidence="1">
    <location>
        <begin position="642"/>
        <end position="662"/>
    </location>
</feature>
<evidence type="ECO:0000313" key="3">
    <source>
        <dbReference type="EMBL" id="ROT83909.1"/>
    </source>
</evidence>
<keyword evidence="2" id="KW-1133">Transmembrane helix</keyword>
<reference evidence="3 4" key="2">
    <citation type="submission" date="2019-01" db="EMBL/GenBank/DDBJ databases">
        <title>The decoding of complex shrimp genome reveals the adaptation for benthos swimmer, frequently molting mechanism and breeding impact on genome.</title>
        <authorList>
            <person name="Sun Y."/>
            <person name="Gao Y."/>
            <person name="Yu Y."/>
        </authorList>
    </citation>
    <scope>NUCLEOTIDE SEQUENCE [LARGE SCALE GENOMIC DNA]</scope>
    <source>
        <tissue evidence="3">Muscle</tissue>
    </source>
</reference>
<feature type="compositionally biased region" description="Low complexity" evidence="1">
    <location>
        <begin position="513"/>
        <end position="585"/>
    </location>
</feature>
<sequence length="782" mass="81792">MLEAWDLRRNGRHFSTCQDDVSVEGGGGCGSPGACAGDQAFSSKCAMRHILVLMGFLGIVNIYMLQLNLLVALPVMVNHTALDGQDYGSSMGYQPVLKEPSMGSRGSEPTNGSASDDSARPPGRNVIGHGDVLRTGKVAGIYHTVKSDDVPPEIRYGEAAIDDLLDDINETTVSASHAVRGDEAITVVPLDTDTLNPSSEPFARTTVLADDSIDSIIDVMPSDFASTIPSLTTSEQKEPRMRKFDEPEEDVTESDSAFVTTIEDDVLPSLKDLPSTSPDGFTLRPLSDVITPPALVNTQGTTQSRLEETTSISPEEVAVTILSTSAVTAPQIEVATLEGVTPTALPRHSTPLSNTEAKTTSSTPIIKSTTPISNSTTPAPTESTSVTQNSFVPTSAAIVTASLLDATSTVSTQSTSPQSINAPVTVPANDISTNSPTTKTSTTSSQLPTTQINARTSTVLSKTPQSTTAEPSDTTPFSIPPQTTARQMDTTTPSGISSETPKTPSTAQSHINTSPSIPSSATTTTESATTTSSNTPSTAPVPLESPQTTLPSLSLESQQTTTTQRSTQSNTPPQTSSGTTPTTLSNPVTPQVSSSTSATTFEDATTSSPSPDAKEISKRSVDDKHLLSENNSDETLPDICTDIEHCQPGKVRDEPSKKKAPEETPATQAEAATLIPEEPLTQEEPTTQRGPLEGIQNVTAEAGDGNFTFTDGNLTLADGNFSLDDNFTLADSNLTLVDSNFTLADDNTTFADGNFTLANGRTTTSPLPTASTLALASAASST</sequence>
<protein>
    <submittedName>
        <fullName evidence="3">Uncharacterized protein</fullName>
    </submittedName>
</protein>
<keyword evidence="2" id="KW-0812">Transmembrane</keyword>
<gene>
    <name evidence="3" type="ORF">C7M84_022913</name>
</gene>
<feature type="region of interest" description="Disordered" evidence="1">
    <location>
        <begin position="232"/>
        <end position="255"/>
    </location>
</feature>
<evidence type="ECO:0000313" key="4">
    <source>
        <dbReference type="Proteomes" id="UP000283509"/>
    </source>
</evidence>
<feature type="compositionally biased region" description="Low complexity" evidence="1">
    <location>
        <begin position="663"/>
        <end position="688"/>
    </location>
</feature>
<name>A0A423U5F0_PENVA</name>
<feature type="compositionally biased region" description="Polar residues" evidence="1">
    <location>
        <begin position="451"/>
        <end position="512"/>
    </location>
</feature>
<organism evidence="3 4">
    <name type="scientific">Penaeus vannamei</name>
    <name type="common">Whiteleg shrimp</name>
    <name type="synonym">Litopenaeus vannamei</name>
    <dbReference type="NCBI Taxonomy" id="6689"/>
    <lineage>
        <taxon>Eukaryota</taxon>
        <taxon>Metazoa</taxon>
        <taxon>Ecdysozoa</taxon>
        <taxon>Arthropoda</taxon>
        <taxon>Crustacea</taxon>
        <taxon>Multicrustacea</taxon>
        <taxon>Malacostraca</taxon>
        <taxon>Eumalacostraca</taxon>
        <taxon>Eucarida</taxon>
        <taxon>Decapoda</taxon>
        <taxon>Dendrobranchiata</taxon>
        <taxon>Penaeoidea</taxon>
        <taxon>Penaeidae</taxon>
        <taxon>Penaeus</taxon>
    </lineage>
</organism>
<evidence type="ECO:0000256" key="2">
    <source>
        <dbReference type="SAM" id="Phobius"/>
    </source>
</evidence>
<feature type="compositionally biased region" description="Polar residues" evidence="1">
    <location>
        <begin position="586"/>
        <end position="610"/>
    </location>
</feature>
<feature type="transmembrane region" description="Helical" evidence="2">
    <location>
        <begin position="50"/>
        <end position="77"/>
    </location>
</feature>
<keyword evidence="2" id="KW-0472">Membrane</keyword>
<feature type="compositionally biased region" description="Polar residues" evidence="1">
    <location>
        <begin position="107"/>
        <end position="116"/>
    </location>
</feature>
<feature type="compositionally biased region" description="Low complexity" evidence="1">
    <location>
        <begin position="410"/>
        <end position="419"/>
    </location>
</feature>
<feature type="compositionally biased region" description="Basic and acidic residues" evidence="1">
    <location>
        <begin position="612"/>
        <end position="627"/>
    </location>
</feature>
<feature type="region of interest" description="Disordered" evidence="1">
    <location>
        <begin position="410"/>
        <end position="692"/>
    </location>
</feature>
<dbReference type="STRING" id="6689.A0A423U5F0"/>
<feature type="compositionally biased region" description="Low complexity" evidence="1">
    <location>
        <begin position="432"/>
        <end position="450"/>
    </location>
</feature>
<comment type="caution">
    <text evidence="3">The sequence shown here is derived from an EMBL/GenBank/DDBJ whole genome shotgun (WGS) entry which is preliminary data.</text>
</comment>
<feature type="compositionally biased region" description="Basic and acidic residues" evidence="1">
    <location>
        <begin position="235"/>
        <end position="245"/>
    </location>
</feature>
<dbReference type="AlphaFoldDB" id="A0A423U5F0"/>
<keyword evidence="4" id="KW-1185">Reference proteome</keyword>
<accession>A0A423U5F0</accession>
<dbReference type="Proteomes" id="UP000283509">
    <property type="component" value="Unassembled WGS sequence"/>
</dbReference>
<dbReference type="EMBL" id="QCYY01000626">
    <property type="protein sequence ID" value="ROT83909.1"/>
    <property type="molecule type" value="Genomic_DNA"/>
</dbReference>
<feature type="region of interest" description="Disordered" evidence="1">
    <location>
        <begin position="339"/>
        <end position="388"/>
    </location>
</feature>
<evidence type="ECO:0000256" key="1">
    <source>
        <dbReference type="SAM" id="MobiDB-lite"/>
    </source>
</evidence>
<reference evidence="3 4" key="1">
    <citation type="submission" date="2018-04" db="EMBL/GenBank/DDBJ databases">
        <authorList>
            <person name="Zhang X."/>
            <person name="Yuan J."/>
            <person name="Li F."/>
            <person name="Xiang J."/>
        </authorList>
    </citation>
    <scope>NUCLEOTIDE SEQUENCE [LARGE SCALE GENOMIC DNA]</scope>
    <source>
        <tissue evidence="3">Muscle</tissue>
    </source>
</reference>
<proteinExistence type="predicted"/>
<feature type="region of interest" description="Disordered" evidence="1">
    <location>
        <begin position="93"/>
        <end position="130"/>
    </location>
</feature>